<organism evidence="2 3">
    <name type="scientific">Candidatus Dojkabacteria bacterium</name>
    <dbReference type="NCBI Taxonomy" id="2099670"/>
    <lineage>
        <taxon>Bacteria</taxon>
        <taxon>Candidatus Dojkabacteria</taxon>
    </lineage>
</organism>
<evidence type="ECO:0000256" key="1">
    <source>
        <dbReference type="PIRSR" id="PIRSR600888-3"/>
    </source>
</evidence>
<protein>
    <submittedName>
        <fullName evidence="2">dTDP-4-dehydrorhamnose 3,5-epimerase family protein</fullName>
    </submittedName>
</protein>
<dbReference type="AlphaFoldDB" id="A0A955L400"/>
<gene>
    <name evidence="2" type="ORF">KC660_02375</name>
</gene>
<accession>A0A955L400</accession>
<name>A0A955L400_9BACT</name>
<evidence type="ECO:0000313" key="2">
    <source>
        <dbReference type="EMBL" id="MCA9382231.1"/>
    </source>
</evidence>
<dbReference type="PANTHER" id="PTHR21047">
    <property type="entry name" value="DTDP-6-DEOXY-D-GLUCOSE-3,5 EPIMERASE"/>
    <property type="match status" value="1"/>
</dbReference>
<proteinExistence type="predicted"/>
<dbReference type="EMBL" id="JAGQLG010000088">
    <property type="protein sequence ID" value="MCA9382231.1"/>
    <property type="molecule type" value="Genomic_DNA"/>
</dbReference>
<reference evidence="2" key="2">
    <citation type="journal article" date="2021" name="Microbiome">
        <title>Successional dynamics and alternative stable states in a saline activated sludge microbial community over 9 years.</title>
        <authorList>
            <person name="Wang Y."/>
            <person name="Ye J."/>
            <person name="Ju F."/>
            <person name="Liu L."/>
            <person name="Boyd J.A."/>
            <person name="Deng Y."/>
            <person name="Parks D.H."/>
            <person name="Jiang X."/>
            <person name="Yin X."/>
            <person name="Woodcroft B.J."/>
            <person name="Tyson G.W."/>
            <person name="Hugenholtz P."/>
            <person name="Polz M.F."/>
            <person name="Zhang T."/>
        </authorList>
    </citation>
    <scope>NUCLEOTIDE SEQUENCE</scope>
    <source>
        <strain evidence="2">HKST-UBA10</strain>
    </source>
</reference>
<evidence type="ECO:0000313" key="3">
    <source>
        <dbReference type="Proteomes" id="UP000782843"/>
    </source>
</evidence>
<dbReference type="InterPro" id="IPR011051">
    <property type="entry name" value="RmlC_Cupin_sf"/>
</dbReference>
<feature type="site" description="Participates in a stacking interaction with the thymidine ring of dTDP-4-oxo-6-deoxyglucose" evidence="1">
    <location>
        <position position="158"/>
    </location>
</feature>
<dbReference type="GO" id="GO:0005829">
    <property type="term" value="C:cytosol"/>
    <property type="evidence" value="ECO:0007669"/>
    <property type="project" value="TreeGrafter"/>
</dbReference>
<reference evidence="2" key="1">
    <citation type="submission" date="2020-04" db="EMBL/GenBank/DDBJ databases">
        <authorList>
            <person name="Zhang T."/>
        </authorList>
    </citation>
    <scope>NUCLEOTIDE SEQUENCE</scope>
    <source>
        <strain evidence="2">HKST-UBA10</strain>
    </source>
</reference>
<sequence>MASKKTFLVEPKLQSYSPKVMIEGVKVIKYPVYASEGGDFAEYLRIYDDKVTLGRGDSLVEIEGFKPRQISRSFMPTGLVKAWHLHKKQNEIFFPTDGRFLIALYDNRIGSKSKGVSMRIYSGKDSAVAVYIPHGVAHGYMNVGSNDALLIYATDQHWDGTDEWRIPWNNKTINFDWTIPNE</sequence>
<dbReference type="Proteomes" id="UP000782843">
    <property type="component" value="Unassembled WGS sequence"/>
</dbReference>
<dbReference type="GO" id="GO:0000271">
    <property type="term" value="P:polysaccharide biosynthetic process"/>
    <property type="evidence" value="ECO:0007669"/>
    <property type="project" value="TreeGrafter"/>
</dbReference>
<dbReference type="InterPro" id="IPR000888">
    <property type="entry name" value="RmlC-like"/>
</dbReference>
<dbReference type="Pfam" id="PF00908">
    <property type="entry name" value="dTDP_sugar_isom"/>
    <property type="match status" value="1"/>
</dbReference>
<dbReference type="SUPFAM" id="SSF51182">
    <property type="entry name" value="RmlC-like cupins"/>
    <property type="match status" value="1"/>
</dbReference>
<dbReference type="InterPro" id="IPR014710">
    <property type="entry name" value="RmlC-like_jellyroll"/>
</dbReference>
<comment type="caution">
    <text evidence="2">The sequence shown here is derived from an EMBL/GenBank/DDBJ whole genome shotgun (WGS) entry which is preliminary data.</text>
</comment>
<dbReference type="GO" id="GO:0008830">
    <property type="term" value="F:dTDP-4-dehydrorhamnose 3,5-epimerase activity"/>
    <property type="evidence" value="ECO:0007669"/>
    <property type="project" value="InterPro"/>
</dbReference>
<dbReference type="PANTHER" id="PTHR21047:SF2">
    <property type="entry name" value="THYMIDINE DIPHOSPHO-4-KETO-RHAMNOSE 3,5-EPIMERASE"/>
    <property type="match status" value="1"/>
</dbReference>
<dbReference type="Gene3D" id="2.60.120.10">
    <property type="entry name" value="Jelly Rolls"/>
    <property type="match status" value="1"/>
</dbReference>